<organism evidence="2 3">
    <name type="scientific">Phanerochaete carnosa (strain HHB-10118-sp)</name>
    <name type="common">White-rot fungus</name>
    <name type="synonym">Peniophora carnosa</name>
    <dbReference type="NCBI Taxonomy" id="650164"/>
    <lineage>
        <taxon>Eukaryota</taxon>
        <taxon>Fungi</taxon>
        <taxon>Dikarya</taxon>
        <taxon>Basidiomycota</taxon>
        <taxon>Agaricomycotina</taxon>
        <taxon>Agaricomycetes</taxon>
        <taxon>Polyporales</taxon>
        <taxon>Phanerochaetaceae</taxon>
        <taxon>Phanerochaete</taxon>
    </lineage>
</organism>
<dbReference type="InParanoid" id="K5V6X0"/>
<dbReference type="KEGG" id="pco:PHACADRAFT_252825"/>
<evidence type="ECO:0000256" key="1">
    <source>
        <dbReference type="SAM" id="Phobius"/>
    </source>
</evidence>
<dbReference type="Proteomes" id="UP000008370">
    <property type="component" value="Unassembled WGS sequence"/>
</dbReference>
<keyword evidence="1" id="KW-0472">Membrane</keyword>
<name>K5V6X0_PHACS</name>
<dbReference type="EMBL" id="JH930470">
    <property type="protein sequence ID" value="EKM58476.1"/>
    <property type="molecule type" value="Genomic_DNA"/>
</dbReference>
<proteinExistence type="predicted"/>
<dbReference type="AlphaFoldDB" id="K5V6X0"/>
<accession>K5V6X0</accession>
<keyword evidence="3" id="KW-1185">Reference proteome</keyword>
<dbReference type="HOGENOM" id="CLU_2528210_0_0_1"/>
<sequence>MYAFSLTQNCASLLAGDVFSSLFNAQCLASHALFIFKKRMRRVPCTRMHRTSLASIYRSSVQSTNKCDVSESVQRWKTPGSAFL</sequence>
<gene>
    <name evidence="2" type="ORF">PHACADRAFT_252825</name>
</gene>
<reference evidence="2 3" key="1">
    <citation type="journal article" date="2012" name="BMC Genomics">
        <title>Comparative genomics of the white-rot fungi, Phanerochaete carnosa and P. chrysosporium, to elucidate the genetic basis of the distinct wood types they colonize.</title>
        <authorList>
            <person name="Suzuki H."/>
            <person name="MacDonald J."/>
            <person name="Syed K."/>
            <person name="Salamov A."/>
            <person name="Hori C."/>
            <person name="Aerts A."/>
            <person name="Henrissat B."/>
            <person name="Wiebenga A."/>
            <person name="vanKuyk P.A."/>
            <person name="Barry K."/>
            <person name="Lindquist E."/>
            <person name="LaButti K."/>
            <person name="Lapidus A."/>
            <person name="Lucas S."/>
            <person name="Coutinho P."/>
            <person name="Gong Y."/>
            <person name="Samejima M."/>
            <person name="Mahadevan R."/>
            <person name="Abou-Zaid M."/>
            <person name="de Vries R.P."/>
            <person name="Igarashi K."/>
            <person name="Yadav J.S."/>
            <person name="Grigoriev I.V."/>
            <person name="Master E.R."/>
        </authorList>
    </citation>
    <scope>NUCLEOTIDE SEQUENCE [LARGE SCALE GENOMIC DNA]</scope>
    <source>
        <strain evidence="2 3">HHB-10118-sp</strain>
    </source>
</reference>
<keyword evidence="1" id="KW-0812">Transmembrane</keyword>
<feature type="transmembrane region" description="Helical" evidence="1">
    <location>
        <begin position="12"/>
        <end position="36"/>
    </location>
</feature>
<keyword evidence="1" id="KW-1133">Transmembrane helix</keyword>
<evidence type="ECO:0000313" key="3">
    <source>
        <dbReference type="Proteomes" id="UP000008370"/>
    </source>
</evidence>
<dbReference type="GeneID" id="18915597"/>
<dbReference type="RefSeq" id="XP_007393788.1">
    <property type="nucleotide sequence ID" value="XM_007393726.1"/>
</dbReference>
<protein>
    <submittedName>
        <fullName evidence="2">Uncharacterized protein</fullName>
    </submittedName>
</protein>
<evidence type="ECO:0000313" key="2">
    <source>
        <dbReference type="EMBL" id="EKM58476.1"/>
    </source>
</evidence>